<reference evidence="1 2" key="1">
    <citation type="submission" date="2018-01" db="EMBL/GenBank/DDBJ databases">
        <title>Halomonas endophytica sp. nov., isolated from storage liquid in the stems of Populus euphratica.</title>
        <authorList>
            <person name="Chen C."/>
        </authorList>
    </citation>
    <scope>NUCLEOTIDE SEQUENCE [LARGE SCALE GENOMIC DNA]</scope>
    <source>
        <strain evidence="1 2">DSM 26881</strain>
    </source>
</reference>
<evidence type="ECO:0008006" key="3">
    <source>
        <dbReference type="Google" id="ProtNLM"/>
    </source>
</evidence>
<dbReference type="Proteomes" id="UP000235346">
    <property type="component" value="Unassembled WGS sequence"/>
</dbReference>
<comment type="caution">
    <text evidence="1">The sequence shown here is derived from an EMBL/GenBank/DDBJ whole genome shotgun (WGS) entry which is preliminary data.</text>
</comment>
<dbReference type="RefSeq" id="WP_102629757.1">
    <property type="nucleotide sequence ID" value="NZ_PDOH01000049.1"/>
</dbReference>
<dbReference type="EMBL" id="PNRE01000100">
    <property type="protein sequence ID" value="PMR67095.1"/>
    <property type="molecule type" value="Genomic_DNA"/>
</dbReference>
<evidence type="ECO:0000313" key="2">
    <source>
        <dbReference type="Proteomes" id="UP000235346"/>
    </source>
</evidence>
<organism evidence="1 2">
    <name type="scientific">Halomonas heilongjiangensis</name>
    <dbReference type="NCBI Taxonomy" id="1387883"/>
    <lineage>
        <taxon>Bacteria</taxon>
        <taxon>Pseudomonadati</taxon>
        <taxon>Pseudomonadota</taxon>
        <taxon>Gammaproteobacteria</taxon>
        <taxon>Oceanospirillales</taxon>
        <taxon>Halomonadaceae</taxon>
        <taxon>Halomonas</taxon>
    </lineage>
</organism>
<dbReference type="AlphaFoldDB" id="A0A2N7TG02"/>
<sequence length="169" mass="19553">MSDDARRMFQEASDRINDAEILTRSAETRSDSSALLMILGFEELLKCAILLSSQTPKQTHDYEKLWSQLPCDASSEILRIAEDRSPGFTDFSNVSNLLKWYRYIFTKARYFYELYNGWTLDEQKELGNLWKELGAPAEEAEVQYYPEELLGLIEGLKVHIQARLSNKTI</sequence>
<evidence type="ECO:0000313" key="1">
    <source>
        <dbReference type="EMBL" id="PMR67095.1"/>
    </source>
</evidence>
<accession>A0A2N7TG02</accession>
<gene>
    <name evidence="1" type="ORF">C1H66_20665</name>
</gene>
<protein>
    <recommendedName>
        <fullName evidence="3">HEPN domain-containing protein</fullName>
    </recommendedName>
</protein>
<proteinExistence type="predicted"/>
<name>A0A2N7TG02_9GAMM</name>
<dbReference type="OrthoDB" id="9180722at2"/>
<keyword evidence="2" id="KW-1185">Reference proteome</keyword>